<organism evidence="2 3">
    <name type="scientific">Candidatus Fimihabitans intestinipullorum</name>
    <dbReference type="NCBI Taxonomy" id="2840820"/>
    <lineage>
        <taxon>Bacteria</taxon>
        <taxon>Bacillati</taxon>
        <taxon>Mycoplasmatota</taxon>
        <taxon>Mycoplasmatota incertae sedis</taxon>
        <taxon>Candidatus Fimihabitans</taxon>
    </lineage>
</organism>
<evidence type="ECO:0000313" key="2">
    <source>
        <dbReference type="EMBL" id="HIU22541.1"/>
    </source>
</evidence>
<gene>
    <name evidence="2" type="ORF">IAD49_03050</name>
</gene>
<feature type="transmembrane region" description="Helical" evidence="1">
    <location>
        <begin position="103"/>
        <end position="122"/>
    </location>
</feature>
<protein>
    <submittedName>
        <fullName evidence="2">Uncharacterized protein</fullName>
    </submittedName>
</protein>
<name>A0A9D1HU32_9BACT</name>
<feature type="transmembrane region" description="Helical" evidence="1">
    <location>
        <begin position="128"/>
        <end position="149"/>
    </location>
</feature>
<feature type="transmembrane region" description="Helical" evidence="1">
    <location>
        <begin position="35"/>
        <end position="55"/>
    </location>
</feature>
<reference evidence="2" key="2">
    <citation type="journal article" date="2021" name="PeerJ">
        <title>Extensive microbial diversity within the chicken gut microbiome revealed by metagenomics and culture.</title>
        <authorList>
            <person name="Gilroy R."/>
            <person name="Ravi A."/>
            <person name="Getino M."/>
            <person name="Pursley I."/>
            <person name="Horton D.L."/>
            <person name="Alikhan N.F."/>
            <person name="Baker D."/>
            <person name="Gharbi K."/>
            <person name="Hall N."/>
            <person name="Watson M."/>
            <person name="Adriaenssens E.M."/>
            <person name="Foster-Nyarko E."/>
            <person name="Jarju S."/>
            <person name="Secka A."/>
            <person name="Antonio M."/>
            <person name="Oren A."/>
            <person name="Chaudhuri R.R."/>
            <person name="La Ragione R."/>
            <person name="Hildebrand F."/>
            <person name="Pallen M.J."/>
        </authorList>
    </citation>
    <scope>NUCLEOTIDE SEQUENCE</scope>
    <source>
        <strain evidence="2">CHK197-8231</strain>
    </source>
</reference>
<keyword evidence="1" id="KW-1133">Transmembrane helix</keyword>
<keyword evidence="1" id="KW-0472">Membrane</keyword>
<accession>A0A9D1HU32</accession>
<dbReference type="EMBL" id="DVML01000017">
    <property type="protein sequence ID" value="HIU22541.1"/>
    <property type="molecule type" value="Genomic_DNA"/>
</dbReference>
<comment type="caution">
    <text evidence="2">The sequence shown here is derived from an EMBL/GenBank/DDBJ whole genome shotgun (WGS) entry which is preliminary data.</text>
</comment>
<dbReference type="AlphaFoldDB" id="A0A9D1HU32"/>
<proteinExistence type="predicted"/>
<feature type="transmembrane region" description="Helical" evidence="1">
    <location>
        <begin position="61"/>
        <end position="82"/>
    </location>
</feature>
<sequence length="188" mass="21122">MKKENIKLSSGEKALQETDLMISLKQAELGTLRRYRLVALSGGVLQVSALAFLMAGDYDPIFPAGTVYQRLSIGSVCAYHALKKQKREIKMSSKEISTSKKIHIHYINAAAFLAPICSLFALQNGAGLFASGFILISSKALCWNFDAFFDWNRDIKRTKADLQSLQELRKDEEAVLAYQKEYGKYKKQ</sequence>
<keyword evidence="1" id="KW-0812">Transmembrane</keyword>
<dbReference type="Proteomes" id="UP000824087">
    <property type="component" value="Unassembled WGS sequence"/>
</dbReference>
<reference evidence="2" key="1">
    <citation type="submission" date="2020-10" db="EMBL/GenBank/DDBJ databases">
        <authorList>
            <person name="Gilroy R."/>
        </authorList>
    </citation>
    <scope>NUCLEOTIDE SEQUENCE</scope>
    <source>
        <strain evidence="2">CHK197-8231</strain>
    </source>
</reference>
<evidence type="ECO:0000313" key="3">
    <source>
        <dbReference type="Proteomes" id="UP000824087"/>
    </source>
</evidence>
<evidence type="ECO:0000256" key="1">
    <source>
        <dbReference type="SAM" id="Phobius"/>
    </source>
</evidence>